<sequence>MGVPYSNMPSDFRRLPVLLRASDPRCCCLGRPGRRIAGHPTCIRWDPLPVRCNQIRHWRAIYKLYYDAMQKFNVACYECCLGVVLSTALAIFRMHSSINRRSGSKKDVRYPNLEAKKGLTVTSKNINRKYNQLSR</sequence>
<dbReference type="Proteomes" id="UP000008784">
    <property type="component" value="Unassembled WGS sequence"/>
</dbReference>
<keyword evidence="2" id="KW-1185">Reference proteome</keyword>
<dbReference type="InParanoid" id="G1XN53"/>
<dbReference type="HOGENOM" id="CLU_1885290_0_0_1"/>
<reference evidence="1 2" key="1">
    <citation type="journal article" date="2011" name="PLoS Pathog.">
        <title>Genomic and proteomic analyses of the fungus Arthrobotrys oligospora provide insights into nematode-trap formation.</title>
        <authorList>
            <person name="Yang J."/>
            <person name="Wang L."/>
            <person name="Ji X."/>
            <person name="Feng Y."/>
            <person name="Li X."/>
            <person name="Zou C."/>
            <person name="Xu J."/>
            <person name="Ren Y."/>
            <person name="Mi Q."/>
            <person name="Wu J."/>
            <person name="Liu S."/>
            <person name="Liu Y."/>
            <person name="Huang X."/>
            <person name="Wang H."/>
            <person name="Niu X."/>
            <person name="Li J."/>
            <person name="Liang L."/>
            <person name="Luo Y."/>
            <person name="Ji K."/>
            <person name="Zhou W."/>
            <person name="Yu Z."/>
            <person name="Li G."/>
            <person name="Liu Y."/>
            <person name="Li L."/>
            <person name="Qiao M."/>
            <person name="Feng L."/>
            <person name="Zhang K.-Q."/>
        </authorList>
    </citation>
    <scope>NUCLEOTIDE SEQUENCE [LARGE SCALE GENOMIC DNA]</scope>
    <source>
        <strain evidence="2">ATCC 24927 / CBS 115.81 / DSM 1491</strain>
    </source>
</reference>
<protein>
    <submittedName>
        <fullName evidence="1">Uncharacterized protein</fullName>
    </submittedName>
</protein>
<dbReference type="RefSeq" id="XP_011125915.1">
    <property type="nucleotide sequence ID" value="XM_011127613.1"/>
</dbReference>
<dbReference type="AlphaFoldDB" id="G1XN53"/>
<organism evidence="1 2">
    <name type="scientific">Arthrobotrys oligospora (strain ATCC 24927 / CBS 115.81 / DSM 1491)</name>
    <name type="common">Nematode-trapping fungus</name>
    <name type="synonym">Didymozoophaga oligospora</name>
    <dbReference type="NCBI Taxonomy" id="756982"/>
    <lineage>
        <taxon>Eukaryota</taxon>
        <taxon>Fungi</taxon>
        <taxon>Dikarya</taxon>
        <taxon>Ascomycota</taxon>
        <taxon>Pezizomycotina</taxon>
        <taxon>Orbiliomycetes</taxon>
        <taxon>Orbiliales</taxon>
        <taxon>Orbiliaceae</taxon>
        <taxon>Orbilia</taxon>
        <taxon>Orbilia oligospora</taxon>
    </lineage>
</organism>
<proteinExistence type="predicted"/>
<evidence type="ECO:0000313" key="2">
    <source>
        <dbReference type="Proteomes" id="UP000008784"/>
    </source>
</evidence>
<accession>G1XN53</accession>
<comment type="caution">
    <text evidence="1">The sequence shown here is derived from an EMBL/GenBank/DDBJ whole genome shotgun (WGS) entry which is preliminary data.</text>
</comment>
<dbReference type="EMBL" id="ADOT01000259">
    <property type="protein sequence ID" value="EGX45650.1"/>
    <property type="molecule type" value="Genomic_DNA"/>
</dbReference>
<dbReference type="GeneID" id="22896819"/>
<evidence type="ECO:0000313" key="1">
    <source>
        <dbReference type="EMBL" id="EGX45650.1"/>
    </source>
</evidence>
<gene>
    <name evidence="1" type="ORF">AOL_s00169g256</name>
</gene>
<name>G1XN53_ARTOA</name>